<evidence type="ECO:0000256" key="2">
    <source>
        <dbReference type="ARBA" id="ARBA00023125"/>
    </source>
</evidence>
<evidence type="ECO:0000313" key="5">
    <source>
        <dbReference type="EMBL" id="KXU33944.1"/>
    </source>
</evidence>
<dbReference type="AlphaFoldDB" id="A0A139SHI2"/>
<dbReference type="OrthoDB" id="8590699at2"/>
<dbReference type="PANTHER" id="PTHR30154:SF34">
    <property type="entry name" value="TRANSCRIPTIONAL REGULATOR AZLB"/>
    <property type="match status" value="1"/>
</dbReference>
<protein>
    <submittedName>
        <fullName evidence="5">AsnC family transcriptional regulator</fullName>
    </submittedName>
</protein>
<evidence type="ECO:0000256" key="3">
    <source>
        <dbReference type="ARBA" id="ARBA00023163"/>
    </source>
</evidence>
<reference evidence="5 6" key="1">
    <citation type="submission" date="2016-02" db="EMBL/GenBank/DDBJ databases">
        <authorList>
            <person name="Wen L."/>
            <person name="He K."/>
            <person name="Yang H."/>
        </authorList>
    </citation>
    <scope>NUCLEOTIDE SEQUENCE [LARGE SCALE GENOMIC DNA]</scope>
    <source>
        <strain evidence="5 6">CV58</strain>
    </source>
</reference>
<dbReference type="InterPro" id="IPR036390">
    <property type="entry name" value="WH_DNA-bd_sf"/>
</dbReference>
<dbReference type="InterPro" id="IPR019888">
    <property type="entry name" value="Tscrpt_reg_AsnC-like"/>
</dbReference>
<dbReference type="SUPFAM" id="SSF46785">
    <property type="entry name" value="Winged helix' DNA-binding domain"/>
    <property type="match status" value="1"/>
</dbReference>
<dbReference type="SUPFAM" id="SSF54909">
    <property type="entry name" value="Dimeric alpha+beta barrel"/>
    <property type="match status" value="1"/>
</dbReference>
<evidence type="ECO:0000259" key="4">
    <source>
        <dbReference type="PROSITE" id="PS50956"/>
    </source>
</evidence>
<sequence>MPTSSLDSLDLDIIRQLQENGRRAFREIARHLQVPEATVRVRVKRLQEQGVLQVLAFLNPEKLGPAKLALLFVNVAPKEHEQVIDTLGRWSEVSYLSTTLGTADICVQVLCRDDESLWAIKQRVRNLPGIRDVRTMQEVKVHKIRFSLPPNGIEQAALL</sequence>
<dbReference type="Gene3D" id="3.30.70.920">
    <property type="match status" value="1"/>
</dbReference>
<evidence type="ECO:0000256" key="1">
    <source>
        <dbReference type="ARBA" id="ARBA00023015"/>
    </source>
</evidence>
<gene>
    <name evidence="5" type="ORF">AXE65_07940</name>
</gene>
<dbReference type="GO" id="GO:0043200">
    <property type="term" value="P:response to amino acid"/>
    <property type="evidence" value="ECO:0007669"/>
    <property type="project" value="TreeGrafter"/>
</dbReference>
<dbReference type="Pfam" id="PF01037">
    <property type="entry name" value="AsnC_trans_reg"/>
    <property type="match status" value="1"/>
</dbReference>
<dbReference type="Proteomes" id="UP000072660">
    <property type="component" value="Unassembled WGS sequence"/>
</dbReference>
<dbReference type="GO" id="GO:0005829">
    <property type="term" value="C:cytosol"/>
    <property type="evidence" value="ECO:0007669"/>
    <property type="project" value="TreeGrafter"/>
</dbReference>
<dbReference type="PROSITE" id="PS50956">
    <property type="entry name" value="HTH_ASNC_2"/>
    <property type="match status" value="1"/>
</dbReference>
<dbReference type="GO" id="GO:0043565">
    <property type="term" value="F:sequence-specific DNA binding"/>
    <property type="evidence" value="ECO:0007669"/>
    <property type="project" value="InterPro"/>
</dbReference>
<name>A0A139SHI2_9GAMM</name>
<dbReference type="InterPro" id="IPR000485">
    <property type="entry name" value="AsnC-type_HTH_dom"/>
</dbReference>
<accession>A0A139SHI2</accession>
<dbReference type="InterPro" id="IPR011991">
    <property type="entry name" value="ArsR-like_HTH"/>
</dbReference>
<dbReference type="SMART" id="SM00344">
    <property type="entry name" value="HTH_ASNC"/>
    <property type="match status" value="1"/>
</dbReference>
<dbReference type="RefSeq" id="WP_068393372.1">
    <property type="nucleotide sequence ID" value="NZ_LSZO01000220.1"/>
</dbReference>
<evidence type="ECO:0000313" key="6">
    <source>
        <dbReference type="Proteomes" id="UP000072660"/>
    </source>
</evidence>
<keyword evidence="3" id="KW-0804">Transcription</keyword>
<dbReference type="InterPro" id="IPR036388">
    <property type="entry name" value="WH-like_DNA-bd_sf"/>
</dbReference>
<dbReference type="InterPro" id="IPR019887">
    <property type="entry name" value="Tscrpt_reg_AsnC/Lrp_C"/>
</dbReference>
<proteinExistence type="predicted"/>
<dbReference type="InterPro" id="IPR011008">
    <property type="entry name" value="Dimeric_a/b-barrel"/>
</dbReference>
<dbReference type="CDD" id="cd00090">
    <property type="entry name" value="HTH_ARSR"/>
    <property type="match status" value="1"/>
</dbReference>
<dbReference type="PANTHER" id="PTHR30154">
    <property type="entry name" value="LEUCINE-RESPONSIVE REGULATORY PROTEIN"/>
    <property type="match status" value="1"/>
</dbReference>
<dbReference type="GO" id="GO:0006355">
    <property type="term" value="P:regulation of DNA-templated transcription"/>
    <property type="evidence" value="ECO:0007669"/>
    <property type="project" value="UniProtKB-ARBA"/>
</dbReference>
<dbReference type="EMBL" id="LSZO01000220">
    <property type="protein sequence ID" value="KXU33944.1"/>
    <property type="molecule type" value="Genomic_DNA"/>
</dbReference>
<comment type="caution">
    <text evidence="5">The sequence shown here is derived from an EMBL/GenBank/DDBJ whole genome shotgun (WGS) entry which is preliminary data.</text>
</comment>
<dbReference type="Gene3D" id="1.10.10.10">
    <property type="entry name" value="Winged helix-like DNA-binding domain superfamily/Winged helix DNA-binding domain"/>
    <property type="match status" value="1"/>
</dbReference>
<keyword evidence="6" id="KW-1185">Reference proteome</keyword>
<keyword evidence="1" id="KW-0805">Transcription regulation</keyword>
<dbReference type="PRINTS" id="PR00033">
    <property type="entry name" value="HTHASNC"/>
</dbReference>
<organism evidence="5 6">
    <name type="scientific">Ventosimonas gracilis</name>
    <dbReference type="NCBI Taxonomy" id="1680762"/>
    <lineage>
        <taxon>Bacteria</taxon>
        <taxon>Pseudomonadati</taxon>
        <taxon>Pseudomonadota</taxon>
        <taxon>Gammaproteobacteria</taxon>
        <taxon>Pseudomonadales</taxon>
        <taxon>Ventosimonadaceae</taxon>
        <taxon>Ventosimonas</taxon>
    </lineage>
</organism>
<keyword evidence="2" id="KW-0238">DNA-binding</keyword>
<feature type="domain" description="HTH asnC-type" evidence="4">
    <location>
        <begin position="6"/>
        <end position="66"/>
    </location>
</feature>
<dbReference type="Pfam" id="PF13404">
    <property type="entry name" value="HTH_AsnC-type"/>
    <property type="match status" value="1"/>
</dbReference>